<feature type="non-terminal residue" evidence="1">
    <location>
        <position position="108"/>
    </location>
</feature>
<name>A0ABD0PX43_CIRMR</name>
<dbReference type="Gene3D" id="2.60.40.3210">
    <property type="entry name" value="Zona pellucida, ZP-N domain"/>
    <property type="match status" value="1"/>
</dbReference>
<reference evidence="1 2" key="1">
    <citation type="submission" date="2024-05" db="EMBL/GenBank/DDBJ databases">
        <title>Genome sequencing and assembly of Indian major carp, Cirrhinus mrigala (Hamilton, 1822).</title>
        <authorList>
            <person name="Mohindra V."/>
            <person name="Chowdhury L.M."/>
            <person name="Lal K."/>
            <person name="Jena J.K."/>
        </authorList>
    </citation>
    <scope>NUCLEOTIDE SEQUENCE [LARGE SCALE GENOMIC DNA]</scope>
    <source>
        <strain evidence="1">CM1030</strain>
        <tissue evidence="1">Blood</tissue>
    </source>
</reference>
<proteinExistence type="predicted"/>
<evidence type="ECO:0000313" key="1">
    <source>
        <dbReference type="EMBL" id="KAL0178270.1"/>
    </source>
</evidence>
<keyword evidence="2" id="KW-1185">Reference proteome</keyword>
<gene>
    <name evidence="1" type="ORF">M9458_027164</name>
</gene>
<sequence length="108" mass="12357">HTPETGACTADPTTWRRLPAEIHPAPGCVGDLLTFRIRFKEELRLGETCKSNGVLEPHNDLLFTYALNHCQGEQQVFPDYVAYKYVLHYVPLSHRNSLHYHRVNVGVE</sequence>
<dbReference type="AlphaFoldDB" id="A0ABD0PX43"/>
<accession>A0ABD0PX43</accession>
<protein>
    <submittedName>
        <fullName evidence="1">Uncharacterized protein</fullName>
    </submittedName>
</protein>
<evidence type="ECO:0000313" key="2">
    <source>
        <dbReference type="Proteomes" id="UP001529510"/>
    </source>
</evidence>
<dbReference type="Proteomes" id="UP001529510">
    <property type="component" value="Unassembled WGS sequence"/>
</dbReference>
<dbReference type="EMBL" id="JAMKFB020000013">
    <property type="protein sequence ID" value="KAL0178270.1"/>
    <property type="molecule type" value="Genomic_DNA"/>
</dbReference>
<feature type="non-terminal residue" evidence="1">
    <location>
        <position position="1"/>
    </location>
</feature>
<organism evidence="1 2">
    <name type="scientific">Cirrhinus mrigala</name>
    <name type="common">Mrigala</name>
    <dbReference type="NCBI Taxonomy" id="683832"/>
    <lineage>
        <taxon>Eukaryota</taxon>
        <taxon>Metazoa</taxon>
        <taxon>Chordata</taxon>
        <taxon>Craniata</taxon>
        <taxon>Vertebrata</taxon>
        <taxon>Euteleostomi</taxon>
        <taxon>Actinopterygii</taxon>
        <taxon>Neopterygii</taxon>
        <taxon>Teleostei</taxon>
        <taxon>Ostariophysi</taxon>
        <taxon>Cypriniformes</taxon>
        <taxon>Cyprinidae</taxon>
        <taxon>Labeoninae</taxon>
        <taxon>Labeonini</taxon>
        <taxon>Cirrhinus</taxon>
    </lineage>
</organism>
<comment type="caution">
    <text evidence="1">The sequence shown here is derived from an EMBL/GenBank/DDBJ whole genome shotgun (WGS) entry which is preliminary data.</text>
</comment>